<dbReference type="Pfam" id="PF22891">
    <property type="entry name" value="KH_PNO1_2nd"/>
    <property type="match status" value="1"/>
</dbReference>
<dbReference type="GO" id="GO:0005634">
    <property type="term" value="C:nucleus"/>
    <property type="evidence" value="ECO:0007669"/>
    <property type="project" value="TreeGrafter"/>
</dbReference>
<feature type="non-terminal residue" evidence="3">
    <location>
        <position position="1"/>
    </location>
</feature>
<keyword evidence="4" id="KW-1185">Reference proteome</keyword>
<dbReference type="EMBL" id="BMAC01000675">
    <property type="protein sequence ID" value="GFQ01338.1"/>
    <property type="molecule type" value="Genomic_DNA"/>
</dbReference>
<reference evidence="3" key="1">
    <citation type="submission" date="2020-07" db="EMBL/GenBank/DDBJ databases">
        <title>Ethylene signaling mediates host invasion by parasitic plants.</title>
        <authorList>
            <person name="Yoshida S."/>
        </authorList>
    </citation>
    <scope>NUCLEOTIDE SEQUENCE</scope>
    <source>
        <strain evidence="3">Okayama</strain>
    </source>
</reference>
<protein>
    <submittedName>
        <fullName evidence="3">RNA-binding protein pno1</fullName>
    </submittedName>
</protein>
<dbReference type="PANTHER" id="PTHR12826:SF13">
    <property type="entry name" value="RNA-BINDING PROTEIN PNO1"/>
    <property type="match status" value="1"/>
</dbReference>
<dbReference type="OrthoDB" id="10534562at2759"/>
<dbReference type="AlphaFoldDB" id="A0A830CKZ3"/>
<evidence type="ECO:0000313" key="3">
    <source>
        <dbReference type="EMBL" id="GFQ01338.1"/>
    </source>
</evidence>
<dbReference type="Proteomes" id="UP000653305">
    <property type="component" value="Unassembled WGS sequence"/>
</dbReference>
<organism evidence="3 4">
    <name type="scientific">Phtheirospermum japonicum</name>
    <dbReference type="NCBI Taxonomy" id="374723"/>
    <lineage>
        <taxon>Eukaryota</taxon>
        <taxon>Viridiplantae</taxon>
        <taxon>Streptophyta</taxon>
        <taxon>Embryophyta</taxon>
        <taxon>Tracheophyta</taxon>
        <taxon>Spermatophyta</taxon>
        <taxon>Magnoliopsida</taxon>
        <taxon>eudicotyledons</taxon>
        <taxon>Gunneridae</taxon>
        <taxon>Pentapetalae</taxon>
        <taxon>asterids</taxon>
        <taxon>lamiids</taxon>
        <taxon>Lamiales</taxon>
        <taxon>Orobanchaceae</taxon>
        <taxon>Orobanchaceae incertae sedis</taxon>
        <taxon>Phtheirospermum</taxon>
    </lineage>
</organism>
<accession>A0A830CKZ3</accession>
<keyword evidence="1" id="KW-0694">RNA-binding</keyword>
<feature type="domain" description="PNO1 second type I KH" evidence="2">
    <location>
        <begin position="3"/>
        <end position="32"/>
    </location>
</feature>
<evidence type="ECO:0000313" key="4">
    <source>
        <dbReference type="Proteomes" id="UP000653305"/>
    </source>
</evidence>
<evidence type="ECO:0000256" key="1">
    <source>
        <dbReference type="ARBA" id="ARBA00022884"/>
    </source>
</evidence>
<evidence type="ECO:0000259" key="2">
    <source>
        <dbReference type="Pfam" id="PF22891"/>
    </source>
</evidence>
<proteinExistence type="predicted"/>
<comment type="caution">
    <text evidence="3">The sequence shown here is derived from an EMBL/GenBank/DDBJ whole genome shotgun (WGS) entry which is preliminary data.</text>
</comment>
<dbReference type="PANTHER" id="PTHR12826">
    <property type="entry name" value="RIBONUCLEASE Y"/>
    <property type="match status" value="1"/>
</dbReference>
<sequence length="54" mass="5886">LRGEHQSRAIGRLSGKSGKTKFAIENTTRTLILGSPAAKVYSKLRLVTSRLDMA</sequence>
<dbReference type="InterPro" id="IPR055211">
    <property type="entry name" value="KH_PNO1_2nd"/>
</dbReference>
<dbReference type="GO" id="GO:0003723">
    <property type="term" value="F:RNA binding"/>
    <property type="evidence" value="ECO:0007669"/>
    <property type="project" value="UniProtKB-KW"/>
</dbReference>
<gene>
    <name evidence="3" type="ORF">PHJA_002277700</name>
</gene>
<name>A0A830CKZ3_9LAMI</name>